<keyword evidence="1" id="KW-0802">TPR repeat</keyword>
<dbReference type="EMBL" id="JAMPKM010000025">
    <property type="protein sequence ID" value="MEP0820306.1"/>
    <property type="molecule type" value="Genomic_DNA"/>
</dbReference>
<evidence type="ECO:0000313" key="3">
    <source>
        <dbReference type="EMBL" id="MEP0820306.1"/>
    </source>
</evidence>
<feature type="repeat" description="TPR" evidence="1">
    <location>
        <begin position="234"/>
        <end position="267"/>
    </location>
</feature>
<dbReference type="InterPro" id="IPR019734">
    <property type="entry name" value="TPR_rpt"/>
</dbReference>
<sequence>MKLINYDASAAWQNRLRAVLSSPRLVALPVVGLLVLIPIGLGLWQQQSRAQLNPLYRYQFSRPDPGKVTQSLEREMAFYQTRILSDPKGGLNRAALARTYIKMARATGESSWYLLAEQTAQQSLANLSFSNSEAVLVLARVATARHDFAEALRLLKQAPGSPDALSIGTTAHLALGDIAAANTAAEQLVKQTPSLGALTQRALVKVAQGQNQAAIQDLQQAIAVEEPEETGSSVWARTLLGRLYFKRGQLPQAQALYRETLRILPQYPPALLNLAELEVRQGNYRAAERYYSQFALTSQKSPTVHDHVVMRGMARVKELLGDTAAAQSWRDRAEARLREDLTGFGHRRELAHLLLERGRPEDKAEALTLMQQEVRARRDAETLDTFAWALSSAGRWPEARQAMQAALQPGIRDAALFHRAGVIEQTLGNPAEAQHFFQLAQEADPTFDQQAQRALGLGVGLLGLS</sequence>
<dbReference type="Proteomes" id="UP001464891">
    <property type="component" value="Unassembled WGS sequence"/>
</dbReference>
<dbReference type="SMART" id="SM00028">
    <property type="entry name" value="TPR"/>
    <property type="match status" value="4"/>
</dbReference>
<accession>A0ABV0JEW1</accession>
<dbReference type="RefSeq" id="WP_348252585.1">
    <property type="nucleotide sequence ID" value="NZ_JAMPKM010000025.1"/>
</dbReference>
<organism evidence="3 4">
    <name type="scientific">Trichocoleus desertorum GB2-A4</name>
    <dbReference type="NCBI Taxonomy" id="2933944"/>
    <lineage>
        <taxon>Bacteria</taxon>
        <taxon>Bacillati</taxon>
        <taxon>Cyanobacteriota</taxon>
        <taxon>Cyanophyceae</taxon>
        <taxon>Leptolyngbyales</taxon>
        <taxon>Trichocoleusaceae</taxon>
        <taxon>Trichocoleus</taxon>
    </lineage>
</organism>
<reference evidence="3 4" key="1">
    <citation type="submission" date="2022-04" db="EMBL/GenBank/DDBJ databases">
        <title>Positive selection, recombination, and allopatry shape intraspecific diversity of widespread and dominant cyanobacteria.</title>
        <authorList>
            <person name="Wei J."/>
            <person name="Shu W."/>
            <person name="Hu C."/>
        </authorList>
    </citation>
    <scope>NUCLEOTIDE SEQUENCE [LARGE SCALE GENOMIC DNA]</scope>
    <source>
        <strain evidence="3 4">GB2-A4</strain>
    </source>
</reference>
<evidence type="ECO:0000256" key="2">
    <source>
        <dbReference type="SAM" id="Phobius"/>
    </source>
</evidence>
<dbReference type="Pfam" id="PF07721">
    <property type="entry name" value="TPR_4"/>
    <property type="match status" value="1"/>
</dbReference>
<feature type="transmembrane region" description="Helical" evidence="2">
    <location>
        <begin position="25"/>
        <end position="44"/>
    </location>
</feature>
<protein>
    <submittedName>
        <fullName evidence="3">Tetratricopeptide repeat protein</fullName>
    </submittedName>
</protein>
<dbReference type="PANTHER" id="PTHR12558:SF13">
    <property type="entry name" value="CELL DIVISION CYCLE PROTEIN 27 HOMOLOG"/>
    <property type="match status" value="1"/>
</dbReference>
<keyword evidence="2" id="KW-1133">Transmembrane helix</keyword>
<evidence type="ECO:0000256" key="1">
    <source>
        <dbReference type="PROSITE-ProRule" id="PRU00339"/>
    </source>
</evidence>
<keyword evidence="4" id="KW-1185">Reference proteome</keyword>
<dbReference type="InterPro" id="IPR011717">
    <property type="entry name" value="TPR-4"/>
</dbReference>
<dbReference type="InterPro" id="IPR011990">
    <property type="entry name" value="TPR-like_helical_dom_sf"/>
</dbReference>
<dbReference type="PANTHER" id="PTHR12558">
    <property type="entry name" value="CELL DIVISION CYCLE 16,23,27"/>
    <property type="match status" value="1"/>
</dbReference>
<keyword evidence="2" id="KW-0812">Transmembrane</keyword>
<gene>
    <name evidence="3" type="ORF">NC998_24715</name>
</gene>
<comment type="caution">
    <text evidence="3">The sequence shown here is derived from an EMBL/GenBank/DDBJ whole genome shotgun (WGS) entry which is preliminary data.</text>
</comment>
<dbReference type="PROSITE" id="PS50005">
    <property type="entry name" value="TPR"/>
    <property type="match status" value="1"/>
</dbReference>
<dbReference type="Pfam" id="PF13424">
    <property type="entry name" value="TPR_12"/>
    <property type="match status" value="1"/>
</dbReference>
<proteinExistence type="predicted"/>
<keyword evidence="2" id="KW-0472">Membrane</keyword>
<dbReference type="Gene3D" id="1.25.40.10">
    <property type="entry name" value="Tetratricopeptide repeat domain"/>
    <property type="match status" value="3"/>
</dbReference>
<dbReference type="SUPFAM" id="SSF48452">
    <property type="entry name" value="TPR-like"/>
    <property type="match status" value="1"/>
</dbReference>
<evidence type="ECO:0000313" key="4">
    <source>
        <dbReference type="Proteomes" id="UP001464891"/>
    </source>
</evidence>
<dbReference type="Pfam" id="PF13181">
    <property type="entry name" value="TPR_8"/>
    <property type="match status" value="1"/>
</dbReference>
<name>A0ABV0JEW1_9CYAN</name>